<feature type="region of interest" description="Disordered" evidence="1">
    <location>
        <begin position="55"/>
        <end position="84"/>
    </location>
</feature>
<evidence type="ECO:0000313" key="2">
    <source>
        <dbReference type="EMBL" id="EFG04471.2"/>
    </source>
</evidence>
<geneLocation type="plasmid" evidence="2 3">
    <name>pSCL4</name>
</geneLocation>
<protein>
    <submittedName>
        <fullName evidence="2">Uncharacterized protein</fullName>
    </submittedName>
</protein>
<name>B5GMG4_STRCL</name>
<organism evidence="2 3">
    <name type="scientific">Streptomyces clavuligerus</name>
    <dbReference type="NCBI Taxonomy" id="1901"/>
    <lineage>
        <taxon>Bacteria</taxon>
        <taxon>Bacillati</taxon>
        <taxon>Actinomycetota</taxon>
        <taxon>Actinomycetes</taxon>
        <taxon>Kitasatosporales</taxon>
        <taxon>Streptomycetaceae</taxon>
        <taxon>Streptomyces</taxon>
    </lineage>
</organism>
<dbReference type="EMBL" id="CM000914">
    <property type="protein sequence ID" value="EFG04471.2"/>
    <property type="molecule type" value="Genomic_DNA"/>
</dbReference>
<proteinExistence type="predicted"/>
<dbReference type="AlphaFoldDB" id="B5GMG4"/>
<sequence>MRRLCRHRTPVPGETDDTFAGPRRTVRGPAVADSGPASGARLRSTLFARSLSANGMLRPDGRVSGTVPLPDCPAGANPAASADG</sequence>
<evidence type="ECO:0000313" key="3">
    <source>
        <dbReference type="Proteomes" id="UP000002357"/>
    </source>
</evidence>
<feature type="region of interest" description="Disordered" evidence="1">
    <location>
        <begin position="1"/>
        <end position="38"/>
    </location>
</feature>
<dbReference type="Proteomes" id="UP000002357">
    <property type="component" value="Plasmid pSCL4"/>
</dbReference>
<gene>
    <name evidence="2" type="ORF">SCLAV_p0984</name>
</gene>
<reference evidence="2 3" key="1">
    <citation type="journal article" date="2010" name="Genome Biol. Evol.">
        <title>The sequence of a 1.8-mb bacterial linear plasmid reveals a rich evolutionary reservoir of secondary metabolic pathways.</title>
        <authorList>
            <person name="Medema M.H."/>
            <person name="Trefzer A."/>
            <person name="Kovalchuk A."/>
            <person name="van den Berg M."/>
            <person name="Mueller U."/>
            <person name="Heijne W."/>
            <person name="Wu L."/>
            <person name="Alam M.T."/>
            <person name="Ronning C.M."/>
            <person name="Nierman W.C."/>
            <person name="Bovenberg R.A.L."/>
            <person name="Breitling R."/>
            <person name="Takano E."/>
        </authorList>
    </citation>
    <scope>NUCLEOTIDE SEQUENCE [LARGE SCALE GENOMIC DNA]</scope>
    <source>
        <strain evidence="3">ATCC 27064 / DSM 738 / JCM 4710 / NBRC 13307 / NCIMB 12785 / NRRL 3585 / VKM Ac-602</strain>
        <plasmid evidence="2">pSCL4</plasmid>
    </source>
</reference>
<accession>B5GMG4</accession>
<evidence type="ECO:0000256" key="1">
    <source>
        <dbReference type="SAM" id="MobiDB-lite"/>
    </source>
</evidence>
<keyword evidence="2" id="KW-0614">Plasmid</keyword>
<keyword evidence="3" id="KW-1185">Reference proteome</keyword>